<evidence type="ECO:0000313" key="2">
    <source>
        <dbReference type="Proteomes" id="UP000283090"/>
    </source>
</evidence>
<dbReference type="AlphaFoldDB" id="A0A437ACT2"/>
<comment type="caution">
    <text evidence="1">The sequence shown here is derived from an EMBL/GenBank/DDBJ whole genome shotgun (WGS) entry which is preliminary data.</text>
</comment>
<reference evidence="1 2" key="1">
    <citation type="submission" date="2019-01" db="EMBL/GenBank/DDBJ databases">
        <title>Intercellular communication is required for trap formation in the nematode-trapping fungus Duddingtonia flagrans.</title>
        <authorList>
            <person name="Youssar L."/>
            <person name="Wernet V."/>
            <person name="Hensel N."/>
            <person name="Hildebrandt H.-G."/>
            <person name="Fischer R."/>
        </authorList>
    </citation>
    <scope>NUCLEOTIDE SEQUENCE [LARGE SCALE GENOMIC DNA]</scope>
    <source>
        <strain evidence="1 2">CBS H-5679</strain>
    </source>
</reference>
<accession>A0A437ACT2</accession>
<name>A0A437ACT2_ARTFL</name>
<dbReference type="GeneID" id="93585395"/>
<dbReference type="Proteomes" id="UP000283090">
    <property type="component" value="Unassembled WGS sequence"/>
</dbReference>
<proteinExistence type="predicted"/>
<protein>
    <submittedName>
        <fullName evidence="1">Uncharacterized protein</fullName>
    </submittedName>
</protein>
<dbReference type="VEuPathDB" id="FungiDB:DFL_003084"/>
<gene>
    <name evidence="1" type="ORF">DFL_003084</name>
</gene>
<evidence type="ECO:0000313" key="1">
    <source>
        <dbReference type="EMBL" id="RVD88921.1"/>
    </source>
</evidence>
<dbReference type="RefSeq" id="XP_067494465.1">
    <property type="nucleotide sequence ID" value="XM_067631972.1"/>
</dbReference>
<organism evidence="1 2">
    <name type="scientific">Arthrobotrys flagrans</name>
    <name type="common">Nematode-trapping fungus</name>
    <name type="synonym">Trichothecium flagrans</name>
    <dbReference type="NCBI Taxonomy" id="97331"/>
    <lineage>
        <taxon>Eukaryota</taxon>
        <taxon>Fungi</taxon>
        <taxon>Dikarya</taxon>
        <taxon>Ascomycota</taxon>
        <taxon>Pezizomycotina</taxon>
        <taxon>Orbiliomycetes</taxon>
        <taxon>Orbiliales</taxon>
        <taxon>Orbiliaceae</taxon>
        <taxon>Arthrobotrys</taxon>
    </lineage>
</organism>
<keyword evidence="2" id="KW-1185">Reference proteome</keyword>
<dbReference type="EMBL" id="SAEB01000003">
    <property type="protein sequence ID" value="RVD88921.1"/>
    <property type="molecule type" value="Genomic_DNA"/>
</dbReference>
<sequence>MHLKSLSITLAYIDRLISYPSFLRLHTADFKEEIQSFLYWSFDGVKRSKFAGRKMGEVIEMAGKTYDEREKGRWVGVPLPAYLRYRLRRFYEVRV</sequence>
<dbReference type="OrthoDB" id="5335813at2759"/>